<dbReference type="Pfam" id="PF12867">
    <property type="entry name" value="DinB_2"/>
    <property type="match status" value="1"/>
</dbReference>
<dbReference type="RefSeq" id="WP_241551114.1">
    <property type="nucleotide sequence ID" value="NZ_JANCNS010000002.1"/>
</dbReference>
<evidence type="ECO:0000313" key="3">
    <source>
        <dbReference type="Proteomes" id="UP001155280"/>
    </source>
</evidence>
<accession>A0A9X2KXZ3</accession>
<gene>
    <name evidence="2" type="ORF">MKO06_10415</name>
</gene>
<dbReference type="InterPro" id="IPR024775">
    <property type="entry name" value="DinB-like"/>
</dbReference>
<reference evidence="2" key="1">
    <citation type="submission" date="2022-07" db="EMBL/GenBank/DDBJ databases">
        <title>Gramela sediminis sp. nov., isolated from deep-sea sediment of the Indian Ocean.</title>
        <authorList>
            <person name="Shi H."/>
        </authorList>
    </citation>
    <scope>NUCLEOTIDE SEQUENCE</scope>
    <source>
        <strain evidence="2">GC03-9</strain>
    </source>
</reference>
<keyword evidence="3" id="KW-1185">Reference proteome</keyword>
<dbReference type="Gene3D" id="1.20.120.450">
    <property type="entry name" value="dinb family like domain"/>
    <property type="match status" value="1"/>
</dbReference>
<proteinExistence type="predicted"/>
<dbReference type="SUPFAM" id="SSF109854">
    <property type="entry name" value="DinB/YfiT-like putative metalloenzymes"/>
    <property type="match status" value="1"/>
</dbReference>
<dbReference type="InterPro" id="IPR034660">
    <property type="entry name" value="DinB/YfiT-like"/>
</dbReference>
<dbReference type="Proteomes" id="UP001155280">
    <property type="component" value="Unassembled WGS sequence"/>
</dbReference>
<dbReference type="EMBL" id="JANCNS010000002">
    <property type="protein sequence ID" value="MCP9200324.1"/>
    <property type="molecule type" value="Genomic_DNA"/>
</dbReference>
<sequence>MKRSELGFDEIGEFYWNYLRLIPEDAELIDCLKRNTHDFTEFLKTIPKEKWNDRYAPDKWSIAQMIQHILDTERIFQYRALSFARGENKPLPGFDHDFYAMNYTAEDRTASDLIREFRAIRESGIFLFRSFSEDMLGRIGNMNEMNATPRAIGFIMAGHVLHHKDVIEKRYI</sequence>
<comment type="caution">
    <text evidence="2">The sequence shown here is derived from an EMBL/GenBank/DDBJ whole genome shotgun (WGS) entry which is preliminary data.</text>
</comment>
<dbReference type="AlphaFoldDB" id="A0A9X2KXZ3"/>
<protein>
    <submittedName>
        <fullName evidence="2">DinB family protein</fullName>
    </submittedName>
</protein>
<name>A0A9X2KXZ3_9FLAO</name>
<feature type="domain" description="DinB-like" evidence="1">
    <location>
        <begin position="32"/>
        <end position="164"/>
    </location>
</feature>
<evidence type="ECO:0000259" key="1">
    <source>
        <dbReference type="Pfam" id="PF12867"/>
    </source>
</evidence>
<evidence type="ECO:0000313" key="2">
    <source>
        <dbReference type="EMBL" id="MCP9200324.1"/>
    </source>
</evidence>
<organism evidence="2 3">
    <name type="scientific">Christiangramia oceanisediminis</name>
    <dbReference type="NCBI Taxonomy" id="2920386"/>
    <lineage>
        <taxon>Bacteria</taxon>
        <taxon>Pseudomonadati</taxon>
        <taxon>Bacteroidota</taxon>
        <taxon>Flavobacteriia</taxon>
        <taxon>Flavobacteriales</taxon>
        <taxon>Flavobacteriaceae</taxon>
        <taxon>Christiangramia</taxon>
    </lineage>
</organism>